<gene>
    <name evidence="1" type="ORF">UT12_C0015G0004</name>
</gene>
<evidence type="ECO:0000313" key="1">
    <source>
        <dbReference type="EMBL" id="KKQ89373.1"/>
    </source>
</evidence>
<evidence type="ECO:0000313" key="2">
    <source>
        <dbReference type="Proteomes" id="UP000034893"/>
    </source>
</evidence>
<comment type="caution">
    <text evidence="1">The sequence shown here is derived from an EMBL/GenBank/DDBJ whole genome shotgun (WGS) entry which is preliminary data.</text>
</comment>
<dbReference type="AlphaFoldDB" id="A0A0G0LBG6"/>
<name>A0A0G0LBG6_9BACT</name>
<reference evidence="1 2" key="1">
    <citation type="journal article" date="2015" name="Nature">
        <title>rRNA introns, odd ribosomes, and small enigmatic genomes across a large radiation of phyla.</title>
        <authorList>
            <person name="Brown C.T."/>
            <person name="Hug L.A."/>
            <person name="Thomas B.C."/>
            <person name="Sharon I."/>
            <person name="Castelle C.J."/>
            <person name="Singh A."/>
            <person name="Wilkins M.J."/>
            <person name="Williams K.H."/>
            <person name="Banfield J.F."/>
        </authorList>
    </citation>
    <scope>NUCLEOTIDE SEQUENCE [LARGE SCALE GENOMIC DNA]</scope>
</reference>
<sequence>MFQIKNGDTYSLNDVHKHQIEGGSILRSAHAGNFDPTTLLLAQEKFPIILHEHIRGTSKIYEPSFVKINNIKIPIAQDIRLPLTHLSLLDNKKYIGRFKKLIGEFKNPAQAHFLSLKKIFPNNVQLASQFLIGQDPFFEKALKILANSFPHHFVNYVRRDGEIFYLTEGEQLSTQRYVSKSGEEILIEKGALAELTHTYCLKTIDVIVSGAPANIEGIVMDTNLYILLCSVCEIYKHRNGIERFDANEVTLLHFSGVEMINYLVLNQKLAKQNSQEINRMYKLLLEYMNSVLPKKSILF</sequence>
<dbReference type="Proteomes" id="UP000034893">
    <property type="component" value="Unassembled WGS sequence"/>
</dbReference>
<organism evidence="1 2">
    <name type="scientific">Candidatus Curtissbacteria bacterium GW2011_GWC2_38_9</name>
    <dbReference type="NCBI Taxonomy" id="1618414"/>
    <lineage>
        <taxon>Bacteria</taxon>
        <taxon>Candidatus Curtissiibacteriota</taxon>
    </lineage>
</organism>
<protein>
    <submittedName>
        <fullName evidence="1">Uncharacterized protein</fullName>
    </submittedName>
</protein>
<accession>A0A0G0LBG6</accession>
<dbReference type="EMBL" id="LBVP01000015">
    <property type="protein sequence ID" value="KKQ89373.1"/>
    <property type="molecule type" value="Genomic_DNA"/>
</dbReference>
<proteinExistence type="predicted"/>